<gene>
    <name evidence="3" type="primary">ubiE_2</name>
    <name evidence="3" type="ORF">NCTC11388_04883</name>
</gene>
<dbReference type="EC" id="2.1.1.163" evidence="3"/>
<sequence>MDNKHYGAGYLVDTGDFLKQLKIHSYTPFANLPQGVILDLGCGTGMDAINMADMVGERGQVIGIDHDQAMIGHARTTVGERKNIDFVQAGVDKLDFEDNSVSGIRMERVVQHLPEPDATFREVYRVLKTDHPFVVVETIWDSLNFYTQHIATEQKIRNYLTGQKVNNGWAGNKLTADLNANGFRNIQLETFCMVVRTKEEANRYVFLDMILAEMVDKAVLTKEESEDFINSLLSADNNGYFTVSMNLVIAKVVK</sequence>
<name>A0A380CWJ4_SPHSI</name>
<evidence type="ECO:0000313" key="4">
    <source>
        <dbReference type="Proteomes" id="UP000254893"/>
    </source>
</evidence>
<dbReference type="Proteomes" id="UP000254893">
    <property type="component" value="Unassembled WGS sequence"/>
</dbReference>
<dbReference type="SUPFAM" id="SSF53335">
    <property type="entry name" value="S-adenosyl-L-methionine-dependent methyltransferases"/>
    <property type="match status" value="1"/>
</dbReference>
<reference evidence="3 4" key="1">
    <citation type="submission" date="2018-06" db="EMBL/GenBank/DDBJ databases">
        <authorList>
            <consortium name="Pathogen Informatics"/>
            <person name="Doyle S."/>
        </authorList>
    </citation>
    <scope>NUCLEOTIDE SEQUENCE [LARGE SCALE GENOMIC DNA]</scope>
    <source>
        <strain evidence="3 4">NCTC11388</strain>
    </source>
</reference>
<dbReference type="RefSeq" id="WP_115171954.1">
    <property type="nucleotide sequence ID" value="NZ_UGYW01000002.1"/>
</dbReference>
<evidence type="ECO:0000259" key="2">
    <source>
        <dbReference type="Pfam" id="PF13649"/>
    </source>
</evidence>
<dbReference type="InterPro" id="IPR029063">
    <property type="entry name" value="SAM-dependent_MTases_sf"/>
</dbReference>
<dbReference type="EMBL" id="UGYW01000002">
    <property type="protein sequence ID" value="SUJ30887.1"/>
    <property type="molecule type" value="Genomic_DNA"/>
</dbReference>
<proteinExistence type="predicted"/>
<feature type="domain" description="Methyltransferase" evidence="2">
    <location>
        <begin position="37"/>
        <end position="129"/>
    </location>
</feature>
<accession>A0A380CWJ4</accession>
<dbReference type="CDD" id="cd02440">
    <property type="entry name" value="AdoMet_MTases"/>
    <property type="match status" value="1"/>
</dbReference>
<dbReference type="AlphaFoldDB" id="A0A380CWJ4"/>
<keyword evidence="3" id="KW-0489">Methyltransferase</keyword>
<protein>
    <submittedName>
        <fullName evidence="3">Demethylmenaquinone methyltransferase</fullName>
        <ecNumber evidence="3">2.1.1.163</ecNumber>
    </submittedName>
</protein>
<evidence type="ECO:0000313" key="3">
    <source>
        <dbReference type="EMBL" id="SUJ30887.1"/>
    </source>
</evidence>
<dbReference type="PANTHER" id="PTHR43861">
    <property type="entry name" value="TRANS-ACONITATE 2-METHYLTRANSFERASE-RELATED"/>
    <property type="match status" value="1"/>
</dbReference>
<dbReference type="GO" id="GO:0043770">
    <property type="term" value="F:demethylmenaquinone methyltransferase activity"/>
    <property type="evidence" value="ECO:0007669"/>
    <property type="project" value="UniProtKB-EC"/>
</dbReference>
<keyword evidence="1 3" id="KW-0808">Transferase</keyword>
<dbReference type="GO" id="GO:0032259">
    <property type="term" value="P:methylation"/>
    <property type="evidence" value="ECO:0007669"/>
    <property type="project" value="UniProtKB-KW"/>
</dbReference>
<dbReference type="Gene3D" id="3.40.50.150">
    <property type="entry name" value="Vaccinia Virus protein VP39"/>
    <property type="match status" value="1"/>
</dbReference>
<dbReference type="Pfam" id="PF13649">
    <property type="entry name" value="Methyltransf_25"/>
    <property type="match status" value="1"/>
</dbReference>
<dbReference type="InterPro" id="IPR041698">
    <property type="entry name" value="Methyltransf_25"/>
</dbReference>
<organism evidence="3 4">
    <name type="scientific">Sphingobacterium spiritivorum</name>
    <name type="common">Flavobacterium spiritivorum</name>
    <dbReference type="NCBI Taxonomy" id="258"/>
    <lineage>
        <taxon>Bacteria</taxon>
        <taxon>Pseudomonadati</taxon>
        <taxon>Bacteroidota</taxon>
        <taxon>Sphingobacteriia</taxon>
        <taxon>Sphingobacteriales</taxon>
        <taxon>Sphingobacteriaceae</taxon>
        <taxon>Sphingobacterium</taxon>
    </lineage>
</organism>
<evidence type="ECO:0000256" key="1">
    <source>
        <dbReference type="ARBA" id="ARBA00022679"/>
    </source>
</evidence>